<dbReference type="PANTHER" id="PTHR43691">
    <property type="entry name" value="URIDINE PHOSPHORYLASE"/>
    <property type="match status" value="1"/>
</dbReference>
<dbReference type="GO" id="GO:0003824">
    <property type="term" value="F:catalytic activity"/>
    <property type="evidence" value="ECO:0007669"/>
    <property type="project" value="InterPro"/>
</dbReference>
<dbReference type="Pfam" id="PF01048">
    <property type="entry name" value="PNP_UDP_1"/>
    <property type="match status" value="1"/>
</dbReference>
<organism evidence="2 3">
    <name type="scientific">Halovenus carboxidivorans</name>
    <dbReference type="NCBI Taxonomy" id="2692199"/>
    <lineage>
        <taxon>Archaea</taxon>
        <taxon>Methanobacteriati</taxon>
        <taxon>Methanobacteriota</taxon>
        <taxon>Stenosarchaea group</taxon>
        <taxon>Halobacteria</taxon>
        <taxon>Halobacteriales</taxon>
        <taxon>Haloarculaceae</taxon>
        <taxon>Halovenus</taxon>
    </lineage>
</organism>
<dbReference type="GO" id="GO:0005829">
    <property type="term" value="C:cytosol"/>
    <property type="evidence" value="ECO:0007669"/>
    <property type="project" value="TreeGrafter"/>
</dbReference>
<dbReference type="CDD" id="cd17767">
    <property type="entry name" value="UP_EcUdp-like"/>
    <property type="match status" value="1"/>
</dbReference>
<feature type="domain" description="Nucleoside phosphorylase" evidence="1">
    <location>
        <begin position="29"/>
        <end position="250"/>
    </location>
</feature>
<reference evidence="2 3" key="1">
    <citation type="submission" date="2019-12" db="EMBL/GenBank/DDBJ databases">
        <title>Isolation and characterization of three novel carbon monoxide-oxidizing members of Halobacteria from salione crusts and soils.</title>
        <authorList>
            <person name="Myers M.R."/>
            <person name="King G.M."/>
        </authorList>
    </citation>
    <scope>NUCLEOTIDE SEQUENCE [LARGE SCALE GENOMIC DNA]</scope>
    <source>
        <strain evidence="2 3">WSH3</strain>
    </source>
</reference>
<dbReference type="RefSeq" id="WP_159763517.1">
    <property type="nucleotide sequence ID" value="NZ_WUUT01000002.1"/>
</dbReference>
<comment type="caution">
    <text evidence="2">The sequence shown here is derived from an EMBL/GenBank/DDBJ whole genome shotgun (WGS) entry which is preliminary data.</text>
</comment>
<evidence type="ECO:0000259" key="1">
    <source>
        <dbReference type="Pfam" id="PF01048"/>
    </source>
</evidence>
<dbReference type="EMBL" id="WUUT01000002">
    <property type="protein sequence ID" value="MXR51384.1"/>
    <property type="molecule type" value="Genomic_DNA"/>
</dbReference>
<gene>
    <name evidence="2" type="ORF">GRX03_07180</name>
</gene>
<dbReference type="Proteomes" id="UP000466535">
    <property type="component" value="Unassembled WGS sequence"/>
</dbReference>
<dbReference type="AlphaFoldDB" id="A0A6B0T084"/>
<dbReference type="GO" id="GO:0009116">
    <property type="term" value="P:nucleoside metabolic process"/>
    <property type="evidence" value="ECO:0007669"/>
    <property type="project" value="InterPro"/>
</dbReference>
<proteinExistence type="predicted"/>
<protein>
    <submittedName>
        <fullName evidence="2">Uridine phosphorylase</fullName>
    </submittedName>
</protein>
<dbReference type="InterPro" id="IPR035994">
    <property type="entry name" value="Nucleoside_phosphorylase_sf"/>
</dbReference>
<dbReference type="PANTHER" id="PTHR43691:SF13">
    <property type="entry name" value="URIDINE PHOSPHORYLASE"/>
    <property type="match status" value="1"/>
</dbReference>
<dbReference type="SUPFAM" id="SSF53167">
    <property type="entry name" value="Purine and uridine phosphorylases"/>
    <property type="match status" value="1"/>
</dbReference>
<evidence type="ECO:0000313" key="2">
    <source>
        <dbReference type="EMBL" id="MXR51384.1"/>
    </source>
</evidence>
<name>A0A6B0T084_9EURY</name>
<accession>A0A6B0T084</accession>
<keyword evidence="3" id="KW-1185">Reference proteome</keyword>
<sequence>MSEHTGDEDPREDEQYHLEVTEDDVADSVLLPGDPGRIETITDCWDEADVVADHREYRTATGTTDGAPISVTSTGVGSPGAAIAVEELARVGAETLIRVGSCGAIQPETDVGDLIITSGAVRQEGTSDEYIREDYPAVADHAVVAALAAAAEELGYEYHVGLTASTDSFYAGQSREGFGGFRSRDSEADIEELKRANVLNFEMEASAILTLANIYGLRAGAVCTVYADRTTGEFEVTGEQRAAKTASKAVSLLAEMDRAVDDADSSAWHAKLGLE</sequence>
<dbReference type="InterPro" id="IPR000845">
    <property type="entry name" value="Nucleoside_phosphorylase_d"/>
</dbReference>
<dbReference type="Gene3D" id="3.40.50.1580">
    <property type="entry name" value="Nucleoside phosphorylase domain"/>
    <property type="match status" value="1"/>
</dbReference>
<evidence type="ECO:0000313" key="3">
    <source>
        <dbReference type="Proteomes" id="UP000466535"/>
    </source>
</evidence>
<dbReference type="OrthoDB" id="372263at2157"/>